<protein>
    <submittedName>
        <fullName evidence="2">Uncharacterized protein</fullName>
    </submittedName>
</protein>
<gene>
    <name evidence="2" type="ORF">AMST5_00191</name>
</gene>
<dbReference type="AlphaFoldDB" id="A0AA48LYN8"/>
<evidence type="ECO:0000256" key="1">
    <source>
        <dbReference type="SAM" id="Phobius"/>
    </source>
</evidence>
<keyword evidence="1" id="KW-0812">Transmembrane</keyword>
<feature type="transmembrane region" description="Helical" evidence="1">
    <location>
        <begin position="55"/>
        <end position="77"/>
    </location>
</feature>
<organism evidence="2">
    <name type="scientific">freshwater sediment metagenome</name>
    <dbReference type="NCBI Taxonomy" id="556182"/>
    <lineage>
        <taxon>unclassified sequences</taxon>
        <taxon>metagenomes</taxon>
        <taxon>ecological metagenomes</taxon>
    </lineage>
</organism>
<dbReference type="EMBL" id="OY288114">
    <property type="protein sequence ID" value="CAJ0849893.1"/>
    <property type="molecule type" value="Genomic_DNA"/>
</dbReference>
<name>A0AA48LYN8_9ZZZZ</name>
<accession>A0AA48LYN8</accession>
<keyword evidence="1" id="KW-0472">Membrane</keyword>
<reference evidence="2" key="1">
    <citation type="submission" date="2023-07" db="EMBL/GenBank/DDBJ databases">
        <authorList>
            <person name="Pelsma A.J. K."/>
        </authorList>
    </citation>
    <scope>NUCLEOTIDE SEQUENCE</scope>
</reference>
<keyword evidence="1" id="KW-1133">Transmembrane helix</keyword>
<feature type="transmembrane region" description="Helical" evidence="1">
    <location>
        <begin position="17"/>
        <end position="35"/>
    </location>
</feature>
<sequence>MTESPTEATAAEKVGNAAFYLGFFAGVACAAFLLYSEMKDIKRGLFDQLAGDSSITFSLIAAFLFPLGIGWLLRYMISGKRWS</sequence>
<evidence type="ECO:0000313" key="2">
    <source>
        <dbReference type="EMBL" id="CAJ0849893.1"/>
    </source>
</evidence>
<proteinExistence type="predicted"/>